<dbReference type="GO" id="GO:0070336">
    <property type="term" value="F:flap-structured DNA binding"/>
    <property type="evidence" value="ECO:0007669"/>
    <property type="project" value="InterPro"/>
</dbReference>
<protein>
    <submittedName>
        <fullName evidence="1">Uncharacterized protein</fullName>
    </submittedName>
</protein>
<dbReference type="OrthoDB" id="4034365at2759"/>
<dbReference type="Pfam" id="PF11561">
    <property type="entry name" value="Saw1"/>
    <property type="match status" value="1"/>
</dbReference>
<gene>
    <name evidence="1" type="ORF">METBISCDRAFT_22282</name>
</gene>
<sequence length="200" mass="22469">MPATVTYILIAPDTAIPIRVFVNRSKIFLQNSVAVNEKSVIKLTSINLIRLSNYDLNNLIDDIGAELRQILLQTPLQDLFPKRAAQKTTKLVRDIARSWHCKVTVSLGYIVGLRYNLGCLQLVEDIQYLSERKVAVNASNSAKSALLKKEISISSMSPEDESAIGLDDTKSVNYKLRHQTLLNNHIVDTLDVYVVHRPKI</sequence>
<dbReference type="EMBL" id="ML004440">
    <property type="protein sequence ID" value="RKP31541.1"/>
    <property type="molecule type" value="Genomic_DNA"/>
</dbReference>
<name>A0A4P9ZGZ0_9ASCO</name>
<reference evidence="2" key="1">
    <citation type="journal article" date="2018" name="Nat. Microbiol.">
        <title>Leveraging single-cell genomics to expand the fungal tree of life.</title>
        <authorList>
            <person name="Ahrendt S.R."/>
            <person name="Quandt C.A."/>
            <person name="Ciobanu D."/>
            <person name="Clum A."/>
            <person name="Salamov A."/>
            <person name="Andreopoulos B."/>
            <person name="Cheng J.F."/>
            <person name="Woyke T."/>
            <person name="Pelin A."/>
            <person name="Henrissat B."/>
            <person name="Reynolds N.K."/>
            <person name="Benny G.L."/>
            <person name="Smith M.E."/>
            <person name="James T.Y."/>
            <person name="Grigoriev I.V."/>
        </authorList>
    </citation>
    <scope>NUCLEOTIDE SEQUENCE [LARGE SCALE GENOMIC DNA]</scope>
    <source>
        <strain evidence="2">Baker2002</strain>
    </source>
</reference>
<evidence type="ECO:0000313" key="1">
    <source>
        <dbReference type="EMBL" id="RKP31541.1"/>
    </source>
</evidence>
<dbReference type="InterPro" id="IPR021624">
    <property type="entry name" value="Saw1"/>
</dbReference>
<dbReference type="GO" id="GO:0000736">
    <property type="term" value="P:double-strand break repair via single-strand annealing, removal of nonhomologous ends"/>
    <property type="evidence" value="ECO:0007669"/>
    <property type="project" value="InterPro"/>
</dbReference>
<proteinExistence type="predicted"/>
<keyword evidence="2" id="KW-1185">Reference proteome</keyword>
<dbReference type="AlphaFoldDB" id="A0A4P9ZGZ0"/>
<evidence type="ECO:0000313" key="2">
    <source>
        <dbReference type="Proteomes" id="UP000268321"/>
    </source>
</evidence>
<dbReference type="Proteomes" id="UP000268321">
    <property type="component" value="Unassembled WGS sequence"/>
</dbReference>
<organism evidence="1 2">
    <name type="scientific">Metschnikowia bicuspidata</name>
    <dbReference type="NCBI Taxonomy" id="27322"/>
    <lineage>
        <taxon>Eukaryota</taxon>
        <taxon>Fungi</taxon>
        <taxon>Dikarya</taxon>
        <taxon>Ascomycota</taxon>
        <taxon>Saccharomycotina</taxon>
        <taxon>Pichiomycetes</taxon>
        <taxon>Metschnikowiaceae</taxon>
        <taxon>Metschnikowia</taxon>
    </lineage>
</organism>
<accession>A0A4P9ZGZ0</accession>